<evidence type="ECO:0000256" key="1">
    <source>
        <dbReference type="SAM" id="MobiDB-lite"/>
    </source>
</evidence>
<name>A0A5J6TDP1_9CAUD</name>
<reference evidence="2 3" key="1">
    <citation type="submission" date="2019-07" db="EMBL/GenBank/DDBJ databases">
        <authorList>
            <person name="Garlena R.A."/>
            <person name="Russell D.A."/>
            <person name="Pope W.H."/>
            <person name="Jacobs-Sera D."/>
            <person name="Hatfull G.F."/>
        </authorList>
    </citation>
    <scope>NUCLEOTIDE SEQUENCE [LARGE SCALE GENOMIC DNA]</scope>
</reference>
<gene>
    <name evidence="2" type="primary">82</name>
    <name evidence="2" type="ORF">PBI_MALAGASYROSE_82</name>
</gene>
<feature type="region of interest" description="Disordered" evidence="1">
    <location>
        <begin position="66"/>
        <end position="85"/>
    </location>
</feature>
<dbReference type="EMBL" id="MN234170">
    <property type="protein sequence ID" value="QFG08930.1"/>
    <property type="molecule type" value="Genomic_DNA"/>
</dbReference>
<dbReference type="GeneID" id="80019555"/>
<evidence type="ECO:0000313" key="2">
    <source>
        <dbReference type="EMBL" id="QFG08930.1"/>
    </source>
</evidence>
<organism evidence="2 3">
    <name type="scientific">Mycobacterium phage MalagasyRose</name>
    <dbReference type="NCBI Taxonomy" id="2599870"/>
    <lineage>
        <taxon>Viruses</taxon>
        <taxon>Duplodnaviria</taxon>
        <taxon>Heunggongvirae</taxon>
        <taxon>Uroviricota</taxon>
        <taxon>Caudoviricetes</taxon>
        <taxon>Malagasyrosevirus</taxon>
        <taxon>Malagasyrosevirus malagasyrose</taxon>
    </lineage>
</organism>
<accession>A0A5J6TDP1</accession>
<protein>
    <submittedName>
        <fullName evidence="2">Uncharacterized protein</fullName>
    </submittedName>
</protein>
<dbReference type="RefSeq" id="YP_010754954.1">
    <property type="nucleotide sequence ID" value="NC_073465.1"/>
</dbReference>
<dbReference type="KEGG" id="vg:80019555"/>
<keyword evidence="3" id="KW-1185">Reference proteome</keyword>
<dbReference type="Proteomes" id="UP000326279">
    <property type="component" value="Segment"/>
</dbReference>
<proteinExistence type="predicted"/>
<evidence type="ECO:0000313" key="3">
    <source>
        <dbReference type="Proteomes" id="UP000326279"/>
    </source>
</evidence>
<sequence length="120" mass="12674">MPKLDVQVFIPRGPVQRNHVIKAALNKVRNDLPPTLTCDAQITGHDRRPDDHEQPGTDYTVTIDYTERGEGQPTPGVIPVGTYGATADDEDDVDGVDAALDAVSVDNAAGALKAAGVSQV</sequence>